<dbReference type="InterPro" id="IPR013087">
    <property type="entry name" value="Znf_C2H2_type"/>
</dbReference>
<dbReference type="SMART" id="SM00225">
    <property type="entry name" value="BTB"/>
    <property type="match status" value="1"/>
</dbReference>
<evidence type="ECO:0000256" key="2">
    <source>
        <dbReference type="ARBA" id="ARBA00023242"/>
    </source>
</evidence>
<dbReference type="Gene3D" id="3.30.160.60">
    <property type="entry name" value="Classic Zinc Finger"/>
    <property type="match status" value="1"/>
</dbReference>
<name>A0ABD0YB84_9HEMI</name>
<keyword evidence="2" id="KW-0539">Nucleus</keyword>
<evidence type="ECO:0000313" key="6">
    <source>
        <dbReference type="EMBL" id="KAL1124593.1"/>
    </source>
</evidence>
<feature type="domain" description="C2H2-type" evidence="5">
    <location>
        <begin position="200"/>
        <end position="228"/>
    </location>
</feature>
<dbReference type="InterPro" id="IPR011333">
    <property type="entry name" value="SKP1/BTB/POZ_sf"/>
</dbReference>
<dbReference type="GO" id="GO:0048513">
    <property type="term" value="P:animal organ development"/>
    <property type="evidence" value="ECO:0007669"/>
    <property type="project" value="UniProtKB-ARBA"/>
</dbReference>
<evidence type="ECO:0000259" key="4">
    <source>
        <dbReference type="PROSITE" id="PS50097"/>
    </source>
</evidence>
<dbReference type="SUPFAM" id="SSF54695">
    <property type="entry name" value="POZ domain"/>
    <property type="match status" value="1"/>
</dbReference>
<proteinExistence type="predicted"/>
<keyword evidence="3" id="KW-0862">Zinc</keyword>
<dbReference type="GO" id="GO:0005634">
    <property type="term" value="C:nucleus"/>
    <property type="evidence" value="ECO:0007669"/>
    <property type="project" value="UniProtKB-SubCell"/>
</dbReference>
<dbReference type="GO" id="GO:0008270">
    <property type="term" value="F:zinc ion binding"/>
    <property type="evidence" value="ECO:0007669"/>
    <property type="project" value="UniProtKB-KW"/>
</dbReference>
<dbReference type="PROSITE" id="PS00028">
    <property type="entry name" value="ZINC_FINGER_C2H2_1"/>
    <property type="match status" value="1"/>
</dbReference>
<evidence type="ECO:0000259" key="5">
    <source>
        <dbReference type="PROSITE" id="PS50157"/>
    </source>
</evidence>
<sequence length="274" mass="29709">MGCNQLYSLSWGDFGTSLSSTVQILRGHGDLVDVTLAAGGKIFPAHKLVLSAASPLLMELLKSTQCQHPVVMLAGITATDLEALLQFVYQGEVSVDPNQLPSLLQAAQCLDIQALSPASLSSDVCGGHHEHHGVSRGTMMPCVTVRKRKRKARLTYATVPPNQEPGGPHGDPNQVQVEDAKGPMDDPAIKKPPLISDLPVSCGICGATLRQSRNLRRHMELIHMKTETGMEPVRKRKNKKNAEIPSVDSVKSLSIIIVELISSDCATNYNFYRK</sequence>
<dbReference type="PROSITE" id="PS50097">
    <property type="entry name" value="BTB"/>
    <property type="match status" value="1"/>
</dbReference>
<dbReference type="Gene3D" id="3.30.710.10">
    <property type="entry name" value="Potassium Channel Kv1.1, Chain A"/>
    <property type="match status" value="1"/>
</dbReference>
<dbReference type="InterPro" id="IPR051095">
    <property type="entry name" value="Dros_DevTransReg"/>
</dbReference>
<dbReference type="GO" id="GO:0003006">
    <property type="term" value="P:developmental process involved in reproduction"/>
    <property type="evidence" value="ECO:0007669"/>
    <property type="project" value="UniProtKB-ARBA"/>
</dbReference>
<accession>A0ABD0YB84</accession>
<dbReference type="PROSITE" id="PS50157">
    <property type="entry name" value="ZINC_FINGER_C2H2_2"/>
    <property type="match status" value="1"/>
</dbReference>
<organism evidence="6 7">
    <name type="scientific">Ranatra chinensis</name>
    <dbReference type="NCBI Taxonomy" id="642074"/>
    <lineage>
        <taxon>Eukaryota</taxon>
        <taxon>Metazoa</taxon>
        <taxon>Ecdysozoa</taxon>
        <taxon>Arthropoda</taxon>
        <taxon>Hexapoda</taxon>
        <taxon>Insecta</taxon>
        <taxon>Pterygota</taxon>
        <taxon>Neoptera</taxon>
        <taxon>Paraneoptera</taxon>
        <taxon>Hemiptera</taxon>
        <taxon>Heteroptera</taxon>
        <taxon>Panheteroptera</taxon>
        <taxon>Nepomorpha</taxon>
        <taxon>Nepidae</taxon>
        <taxon>Ranatrinae</taxon>
        <taxon>Ranatra</taxon>
    </lineage>
</organism>
<keyword evidence="3" id="KW-0479">Metal-binding</keyword>
<comment type="caution">
    <text evidence="6">The sequence shown here is derived from an EMBL/GenBank/DDBJ whole genome shotgun (WGS) entry which is preliminary data.</text>
</comment>
<dbReference type="InterPro" id="IPR015318">
    <property type="entry name" value="Znf_GAGA-bd_fac"/>
</dbReference>
<gene>
    <name evidence="6" type="ORF">AAG570_001217</name>
</gene>
<dbReference type="EMBL" id="JBFDAA010000010">
    <property type="protein sequence ID" value="KAL1124593.1"/>
    <property type="molecule type" value="Genomic_DNA"/>
</dbReference>
<dbReference type="GO" id="GO:0048468">
    <property type="term" value="P:cell development"/>
    <property type="evidence" value="ECO:0007669"/>
    <property type="project" value="UniProtKB-ARBA"/>
</dbReference>
<dbReference type="Pfam" id="PF00651">
    <property type="entry name" value="BTB"/>
    <property type="match status" value="1"/>
</dbReference>
<reference evidence="6 7" key="1">
    <citation type="submission" date="2024-07" db="EMBL/GenBank/DDBJ databases">
        <title>Chromosome-level genome assembly of the water stick insect Ranatra chinensis (Heteroptera: Nepidae).</title>
        <authorList>
            <person name="Liu X."/>
        </authorList>
    </citation>
    <scope>NUCLEOTIDE SEQUENCE [LARGE SCALE GENOMIC DNA]</scope>
    <source>
        <strain evidence="6">Cailab_2021Rc</strain>
        <tissue evidence="6">Muscle</tissue>
    </source>
</reference>
<evidence type="ECO:0000256" key="3">
    <source>
        <dbReference type="PROSITE-ProRule" id="PRU00042"/>
    </source>
</evidence>
<dbReference type="AlphaFoldDB" id="A0ABD0YB84"/>
<dbReference type="InterPro" id="IPR000210">
    <property type="entry name" value="BTB/POZ_dom"/>
</dbReference>
<dbReference type="CDD" id="cd18315">
    <property type="entry name" value="BTB_POZ_BAB-like"/>
    <property type="match status" value="1"/>
</dbReference>
<keyword evidence="3" id="KW-0863">Zinc-finger</keyword>
<keyword evidence="7" id="KW-1185">Reference proteome</keyword>
<comment type="subcellular location">
    <subcellularLocation>
        <location evidence="1">Nucleus</location>
    </subcellularLocation>
</comment>
<protein>
    <submittedName>
        <fullName evidence="6">Uncharacterized protein</fullName>
    </submittedName>
</protein>
<evidence type="ECO:0000313" key="7">
    <source>
        <dbReference type="Proteomes" id="UP001558652"/>
    </source>
</evidence>
<dbReference type="Pfam" id="PF09237">
    <property type="entry name" value="GAGA"/>
    <property type="match status" value="1"/>
</dbReference>
<dbReference type="Proteomes" id="UP001558652">
    <property type="component" value="Unassembled WGS sequence"/>
</dbReference>
<evidence type="ECO:0000256" key="1">
    <source>
        <dbReference type="ARBA" id="ARBA00004123"/>
    </source>
</evidence>
<dbReference type="PANTHER" id="PTHR23110">
    <property type="entry name" value="BTB DOMAIN TRANSCRIPTION FACTOR"/>
    <property type="match status" value="1"/>
</dbReference>
<feature type="domain" description="BTB" evidence="4">
    <location>
        <begin position="32"/>
        <end position="97"/>
    </location>
</feature>
<dbReference type="PANTHER" id="PTHR23110:SF10">
    <property type="entry name" value="TRANSCRIPTION FACTOR GAGA"/>
    <property type="match status" value="1"/>
</dbReference>